<name>A0A4Y2NVT6_ARAVE</name>
<dbReference type="Proteomes" id="UP000499080">
    <property type="component" value="Unassembled WGS sequence"/>
</dbReference>
<accession>A0A4Y2NVT6</accession>
<keyword evidence="3" id="KW-1185">Reference proteome</keyword>
<evidence type="ECO:0000313" key="1">
    <source>
        <dbReference type="EMBL" id="GBN43003.1"/>
    </source>
</evidence>
<sequence length="99" mass="10892">MTRTAPGLAPPLQASAPHKREGVWPLRVIWRATGPIHGGLSAESGFEHATLRSRGRDLATRQLRPPQNIGGAVSVLKYIDNSWLSRVLFRFFSDLSGKC</sequence>
<organism evidence="1 3">
    <name type="scientific">Araneus ventricosus</name>
    <name type="common">Orbweaver spider</name>
    <name type="synonym">Epeira ventricosa</name>
    <dbReference type="NCBI Taxonomy" id="182803"/>
    <lineage>
        <taxon>Eukaryota</taxon>
        <taxon>Metazoa</taxon>
        <taxon>Ecdysozoa</taxon>
        <taxon>Arthropoda</taxon>
        <taxon>Chelicerata</taxon>
        <taxon>Arachnida</taxon>
        <taxon>Araneae</taxon>
        <taxon>Araneomorphae</taxon>
        <taxon>Entelegynae</taxon>
        <taxon>Araneoidea</taxon>
        <taxon>Araneidae</taxon>
        <taxon>Araneus</taxon>
    </lineage>
</organism>
<gene>
    <name evidence="2" type="ORF">AVEN_124590_1</name>
    <name evidence="1" type="ORF">AVEN_233457_1</name>
</gene>
<dbReference type="AlphaFoldDB" id="A0A4Y2NVT6"/>
<evidence type="ECO:0000313" key="3">
    <source>
        <dbReference type="Proteomes" id="UP000499080"/>
    </source>
</evidence>
<dbReference type="EMBL" id="BGPR01129840">
    <property type="protein sequence ID" value="GBN43125.1"/>
    <property type="molecule type" value="Genomic_DNA"/>
</dbReference>
<evidence type="ECO:0000313" key="2">
    <source>
        <dbReference type="EMBL" id="GBN43125.1"/>
    </source>
</evidence>
<comment type="caution">
    <text evidence="1">The sequence shown here is derived from an EMBL/GenBank/DDBJ whole genome shotgun (WGS) entry which is preliminary data.</text>
</comment>
<reference evidence="1 3" key="1">
    <citation type="journal article" date="2019" name="Sci. Rep.">
        <title>Orb-weaving spider Araneus ventricosus genome elucidates the spidroin gene catalogue.</title>
        <authorList>
            <person name="Kono N."/>
            <person name="Nakamura H."/>
            <person name="Ohtoshi R."/>
            <person name="Moran D.A.P."/>
            <person name="Shinohara A."/>
            <person name="Yoshida Y."/>
            <person name="Fujiwara M."/>
            <person name="Mori M."/>
            <person name="Tomita M."/>
            <person name="Arakawa K."/>
        </authorList>
    </citation>
    <scope>NUCLEOTIDE SEQUENCE [LARGE SCALE GENOMIC DNA]</scope>
</reference>
<protein>
    <submittedName>
        <fullName evidence="1">Uncharacterized protein</fullName>
    </submittedName>
</protein>
<dbReference type="EMBL" id="BGPR01129796">
    <property type="protein sequence ID" value="GBN43003.1"/>
    <property type="molecule type" value="Genomic_DNA"/>
</dbReference>
<proteinExistence type="predicted"/>